<keyword evidence="3" id="KW-1185">Reference proteome</keyword>
<organism evidence="2 3">
    <name type="scientific">Spectribacter acetivorans</name>
    <dbReference type="NCBI Taxonomy" id="3075603"/>
    <lineage>
        <taxon>Bacteria</taxon>
        <taxon>Pseudomonadati</taxon>
        <taxon>Pseudomonadota</taxon>
        <taxon>Gammaproteobacteria</taxon>
        <taxon>Salinisphaerales</taxon>
        <taxon>Salinisphaeraceae</taxon>
        <taxon>Spectribacter</taxon>
    </lineage>
</organism>
<dbReference type="Pfam" id="PF11348">
    <property type="entry name" value="DUF3150"/>
    <property type="match status" value="1"/>
</dbReference>
<feature type="compositionally biased region" description="Acidic residues" evidence="1">
    <location>
        <begin position="269"/>
        <end position="280"/>
    </location>
</feature>
<sequence>MSDESLLENVVCVHLDVDVPTGKKANLAEDLRLQKVPPSELMSLGQKQTFNPSLVKPLNTIRRRGERICLRYGTRFMGGFAIPLDRKQEVVSELNEAECDFNSASVSFFNEYPEAVKAWASQAGEWAPAVANAADPLDRVKAKTKFAFHLYRLSPVDESEELPVNGIVSNLYHEVAVEAAQTYRESLEGKSVATHAIRRPFQRFREKLDGLSFLDCGIGSVVSRIDEVLDKLPPKGQPIEGTPLIALQGLALLLRDTESLRNFASASQADDESQDDEDDTQPAPTSSEAPADSRELEEALCGDADDSDDEEQPETENQSATSGWFVL</sequence>
<evidence type="ECO:0000313" key="2">
    <source>
        <dbReference type="EMBL" id="MDT0618550.1"/>
    </source>
</evidence>
<evidence type="ECO:0000256" key="1">
    <source>
        <dbReference type="SAM" id="MobiDB-lite"/>
    </source>
</evidence>
<dbReference type="EMBL" id="JAVRHY010000006">
    <property type="protein sequence ID" value="MDT0618550.1"/>
    <property type="molecule type" value="Genomic_DNA"/>
</dbReference>
<dbReference type="Proteomes" id="UP001259982">
    <property type="component" value="Unassembled WGS sequence"/>
</dbReference>
<accession>A0ABU3B7U8</accession>
<reference evidence="2 3" key="1">
    <citation type="submission" date="2023-09" db="EMBL/GenBank/DDBJ databases">
        <authorList>
            <person name="Rey-Velasco X."/>
        </authorList>
    </citation>
    <scope>NUCLEOTIDE SEQUENCE [LARGE SCALE GENOMIC DNA]</scope>
    <source>
        <strain evidence="2 3">P385</strain>
    </source>
</reference>
<feature type="compositionally biased region" description="Polar residues" evidence="1">
    <location>
        <begin position="315"/>
        <end position="327"/>
    </location>
</feature>
<protein>
    <submittedName>
        <fullName evidence="2">DUF3150 domain-containing protein</fullName>
    </submittedName>
</protein>
<comment type="caution">
    <text evidence="2">The sequence shown here is derived from an EMBL/GenBank/DDBJ whole genome shotgun (WGS) entry which is preliminary data.</text>
</comment>
<gene>
    <name evidence="2" type="ORF">RM531_08670</name>
</gene>
<evidence type="ECO:0000313" key="3">
    <source>
        <dbReference type="Proteomes" id="UP001259982"/>
    </source>
</evidence>
<proteinExistence type="predicted"/>
<dbReference type="RefSeq" id="WP_311658686.1">
    <property type="nucleotide sequence ID" value="NZ_JAVRHY010000006.1"/>
</dbReference>
<feature type="compositionally biased region" description="Acidic residues" evidence="1">
    <location>
        <begin position="298"/>
        <end position="314"/>
    </location>
</feature>
<name>A0ABU3B7U8_9GAMM</name>
<feature type="region of interest" description="Disordered" evidence="1">
    <location>
        <begin position="264"/>
        <end position="327"/>
    </location>
</feature>
<dbReference type="InterPro" id="IPR021496">
    <property type="entry name" value="DUF3150"/>
</dbReference>